<evidence type="ECO:0000256" key="2">
    <source>
        <dbReference type="ARBA" id="ARBA00022737"/>
    </source>
</evidence>
<feature type="compositionally biased region" description="Basic and acidic residues" evidence="3">
    <location>
        <begin position="1096"/>
        <end position="1109"/>
    </location>
</feature>
<feature type="compositionally biased region" description="Basic and acidic residues" evidence="3">
    <location>
        <begin position="1053"/>
        <end position="1064"/>
    </location>
</feature>
<feature type="compositionally biased region" description="Basic and acidic residues" evidence="3">
    <location>
        <begin position="827"/>
        <end position="845"/>
    </location>
</feature>
<feature type="compositionally biased region" description="Polar residues" evidence="3">
    <location>
        <begin position="535"/>
        <end position="545"/>
    </location>
</feature>
<feature type="compositionally biased region" description="Polar residues" evidence="3">
    <location>
        <begin position="361"/>
        <end position="371"/>
    </location>
</feature>
<dbReference type="InterPro" id="IPR011024">
    <property type="entry name" value="G_crystallin-like"/>
</dbReference>
<dbReference type="Ensembl" id="ENSCSET00000033101.1">
    <property type="protein sequence ID" value="ENSCSEP00000032678.1"/>
    <property type="gene ID" value="ENSCSEG00000020976.1"/>
</dbReference>
<feature type="compositionally biased region" description="Polar residues" evidence="3">
    <location>
        <begin position="739"/>
        <end position="758"/>
    </location>
</feature>
<reference evidence="5 6" key="1">
    <citation type="journal article" date="2014" name="Nat. Genet.">
        <title>Whole-genome sequence of a flatfish provides insights into ZW sex chromosome evolution and adaptation to a benthic lifestyle.</title>
        <authorList>
            <person name="Chen S."/>
            <person name="Zhang G."/>
            <person name="Shao C."/>
            <person name="Huang Q."/>
            <person name="Liu G."/>
            <person name="Zhang P."/>
            <person name="Song W."/>
            <person name="An N."/>
            <person name="Chalopin D."/>
            <person name="Volff J.N."/>
            <person name="Hong Y."/>
            <person name="Li Q."/>
            <person name="Sha Z."/>
            <person name="Zhou H."/>
            <person name="Xie M."/>
            <person name="Yu Q."/>
            <person name="Liu Y."/>
            <person name="Xiang H."/>
            <person name="Wang N."/>
            <person name="Wu K."/>
            <person name="Yang C."/>
            <person name="Zhou Q."/>
            <person name="Liao X."/>
            <person name="Yang L."/>
            <person name="Hu Q."/>
            <person name="Zhang J."/>
            <person name="Meng L."/>
            <person name="Jin L."/>
            <person name="Tian Y."/>
            <person name="Lian J."/>
            <person name="Yang J."/>
            <person name="Miao G."/>
            <person name="Liu S."/>
            <person name="Liang Z."/>
            <person name="Yan F."/>
            <person name="Li Y."/>
            <person name="Sun B."/>
            <person name="Zhang H."/>
            <person name="Zhang J."/>
            <person name="Zhu Y."/>
            <person name="Du M."/>
            <person name="Zhao Y."/>
            <person name="Schartl M."/>
            <person name="Tang Q."/>
            <person name="Wang J."/>
        </authorList>
    </citation>
    <scope>NUCLEOTIDE SEQUENCE</scope>
</reference>
<feature type="compositionally biased region" description="Basic and acidic residues" evidence="3">
    <location>
        <begin position="760"/>
        <end position="783"/>
    </location>
</feature>
<feature type="domain" description="Beta/gamma crystallin 'Greek key'" evidence="4">
    <location>
        <begin position="1694"/>
        <end position="1746"/>
    </location>
</feature>
<dbReference type="InterPro" id="IPR035992">
    <property type="entry name" value="Ricin_B-like_lectins"/>
</dbReference>
<evidence type="ECO:0000256" key="3">
    <source>
        <dbReference type="SAM" id="MobiDB-lite"/>
    </source>
</evidence>
<feature type="domain" description="Beta/gamma crystallin 'Greek key'" evidence="4">
    <location>
        <begin position="1985"/>
        <end position="2027"/>
    </location>
</feature>
<feature type="compositionally biased region" description="Basic and acidic residues" evidence="3">
    <location>
        <begin position="1170"/>
        <end position="1187"/>
    </location>
</feature>
<protein>
    <recommendedName>
        <fullName evidence="4">Beta/gamma crystallin 'Greek key' domain-containing protein</fullName>
    </recommendedName>
</protein>
<feature type="compositionally biased region" description="Low complexity" evidence="3">
    <location>
        <begin position="1488"/>
        <end position="1501"/>
    </location>
</feature>
<feature type="compositionally biased region" description="Polar residues" evidence="3">
    <location>
        <begin position="849"/>
        <end position="858"/>
    </location>
</feature>
<feature type="compositionally biased region" description="Basic and acidic residues" evidence="3">
    <location>
        <begin position="914"/>
        <end position="961"/>
    </location>
</feature>
<evidence type="ECO:0000259" key="4">
    <source>
        <dbReference type="PROSITE" id="PS50915"/>
    </source>
</evidence>
<proteinExistence type="inferred from homology"/>
<feature type="compositionally biased region" description="Basic and acidic residues" evidence="3">
    <location>
        <begin position="605"/>
        <end position="620"/>
    </location>
</feature>
<dbReference type="SUPFAM" id="SSF50370">
    <property type="entry name" value="Ricin B-like lectins"/>
    <property type="match status" value="1"/>
</dbReference>
<feature type="compositionally biased region" description="Pro residues" evidence="3">
    <location>
        <begin position="1502"/>
        <end position="1515"/>
    </location>
</feature>
<feature type="region of interest" description="Disordered" evidence="3">
    <location>
        <begin position="1248"/>
        <end position="1298"/>
    </location>
</feature>
<dbReference type="Gene3D" id="2.80.10.50">
    <property type="match status" value="1"/>
</dbReference>
<keyword evidence="6" id="KW-1185">Reference proteome</keyword>
<feature type="domain" description="Beta/gamma crystallin 'Greek key'" evidence="4">
    <location>
        <begin position="2166"/>
        <end position="2207"/>
    </location>
</feature>
<feature type="compositionally biased region" description="Polar residues" evidence="3">
    <location>
        <begin position="1026"/>
        <end position="1038"/>
    </location>
</feature>
<dbReference type="InParanoid" id="A0A3P8WZ38"/>
<feature type="compositionally biased region" description="Basic and acidic residues" evidence="3">
    <location>
        <begin position="650"/>
        <end position="679"/>
    </location>
</feature>
<feature type="compositionally biased region" description="Basic and acidic residues" evidence="3">
    <location>
        <begin position="42"/>
        <end position="56"/>
    </location>
</feature>
<feature type="compositionally biased region" description="Polar residues" evidence="3">
    <location>
        <begin position="574"/>
        <end position="587"/>
    </location>
</feature>
<feature type="domain" description="Beta/gamma crystallin 'Greek key'" evidence="4">
    <location>
        <begin position="2075"/>
        <end position="2119"/>
    </location>
</feature>
<dbReference type="InterPro" id="IPR001064">
    <property type="entry name" value="Beta/gamma_crystallin"/>
</dbReference>
<feature type="compositionally biased region" description="Basic and acidic residues" evidence="3">
    <location>
        <begin position="1438"/>
        <end position="1453"/>
    </location>
</feature>
<dbReference type="Gene3D" id="2.60.20.10">
    <property type="entry name" value="Crystallins"/>
    <property type="match status" value="6"/>
</dbReference>
<feature type="compositionally biased region" description="Basic and acidic residues" evidence="3">
    <location>
        <begin position="65"/>
        <end position="80"/>
    </location>
</feature>
<keyword evidence="2" id="KW-0677">Repeat</keyword>
<feature type="domain" description="Beta/gamma crystallin 'Greek key'" evidence="4">
    <location>
        <begin position="1654"/>
        <end position="1693"/>
    </location>
</feature>
<evidence type="ECO:0000313" key="6">
    <source>
        <dbReference type="Proteomes" id="UP000265120"/>
    </source>
</evidence>
<feature type="compositionally biased region" description="Basic and acidic residues" evidence="3">
    <location>
        <begin position="1262"/>
        <end position="1272"/>
    </location>
</feature>
<dbReference type="PROSITE" id="PS50915">
    <property type="entry name" value="CRYSTALLIN_BETA_GAMMA"/>
    <property type="match status" value="8"/>
</dbReference>
<dbReference type="Pfam" id="PF00030">
    <property type="entry name" value="Crystall"/>
    <property type="match status" value="6"/>
</dbReference>
<feature type="compositionally biased region" description="Low complexity" evidence="3">
    <location>
        <begin position="866"/>
        <end position="877"/>
    </location>
</feature>
<feature type="domain" description="Beta/gamma crystallin 'Greek key'" evidence="4">
    <location>
        <begin position="1793"/>
        <end position="1835"/>
    </location>
</feature>
<feature type="region of interest" description="Disordered" evidence="3">
    <location>
        <begin position="444"/>
        <end position="475"/>
    </location>
</feature>
<feature type="compositionally biased region" description="Polar residues" evidence="3">
    <location>
        <begin position="784"/>
        <end position="793"/>
    </location>
</feature>
<organism evidence="5 6">
    <name type="scientific">Cynoglossus semilaevis</name>
    <name type="common">Tongue sole</name>
    <dbReference type="NCBI Taxonomy" id="244447"/>
    <lineage>
        <taxon>Eukaryota</taxon>
        <taxon>Metazoa</taxon>
        <taxon>Chordata</taxon>
        <taxon>Craniata</taxon>
        <taxon>Vertebrata</taxon>
        <taxon>Euteleostomi</taxon>
        <taxon>Actinopterygii</taxon>
        <taxon>Neopterygii</taxon>
        <taxon>Teleostei</taxon>
        <taxon>Neoteleostei</taxon>
        <taxon>Acanthomorphata</taxon>
        <taxon>Carangaria</taxon>
        <taxon>Pleuronectiformes</taxon>
        <taxon>Pleuronectoidei</taxon>
        <taxon>Cynoglossidae</taxon>
        <taxon>Cynoglossinae</taxon>
        <taxon>Cynoglossus</taxon>
    </lineage>
</organism>
<comment type="similarity">
    <text evidence="1">Belongs to the beta/gamma-crystallin family.</text>
</comment>
<dbReference type="OMA" id="VIQCGEN"/>
<feature type="compositionally biased region" description="Basic and acidic residues" evidence="3">
    <location>
        <begin position="880"/>
        <end position="897"/>
    </location>
</feature>
<dbReference type="Proteomes" id="UP000265120">
    <property type="component" value="Chromosome 7"/>
</dbReference>
<feature type="region of interest" description="Disordered" evidence="3">
    <location>
        <begin position="1438"/>
        <end position="1458"/>
    </location>
</feature>
<feature type="compositionally biased region" description="Polar residues" evidence="3">
    <location>
        <begin position="1250"/>
        <end position="1261"/>
    </location>
</feature>
<feature type="domain" description="Beta/gamma crystallin 'Greek key'" evidence="4">
    <location>
        <begin position="1847"/>
        <end position="1894"/>
    </location>
</feature>
<feature type="compositionally biased region" description="Polar residues" evidence="3">
    <location>
        <begin position="711"/>
        <end position="723"/>
    </location>
</feature>
<evidence type="ECO:0000313" key="5">
    <source>
        <dbReference type="Ensembl" id="ENSCSEP00000032678.1"/>
    </source>
</evidence>
<feature type="compositionally biased region" description="Basic and acidic residues" evidence="3">
    <location>
        <begin position="265"/>
        <end position="279"/>
    </location>
</feature>
<evidence type="ECO:0000256" key="1">
    <source>
        <dbReference type="ARBA" id="ARBA00009646"/>
    </source>
</evidence>
<reference evidence="5" key="3">
    <citation type="submission" date="2025-09" db="UniProtKB">
        <authorList>
            <consortium name="Ensembl"/>
        </authorList>
    </citation>
    <scope>IDENTIFICATION</scope>
</reference>
<dbReference type="PANTHER" id="PTHR11818:SF2">
    <property type="entry name" value="BETA_GAMMA CRYSTALLIN DOMAIN-CONTAINING PROTEIN 1"/>
    <property type="match status" value="1"/>
</dbReference>
<dbReference type="SUPFAM" id="SSF49695">
    <property type="entry name" value="gamma-Crystallin-like"/>
    <property type="match status" value="3"/>
</dbReference>
<feature type="compositionally biased region" description="Basic residues" evidence="3">
    <location>
        <begin position="290"/>
        <end position="299"/>
    </location>
</feature>
<feature type="region of interest" description="Disordered" evidence="3">
    <location>
        <begin position="1162"/>
        <end position="1199"/>
    </location>
</feature>
<feature type="domain" description="Beta/gamma crystallin 'Greek key'" evidence="4">
    <location>
        <begin position="1895"/>
        <end position="1936"/>
    </location>
</feature>
<feature type="compositionally biased region" description="Polar residues" evidence="3">
    <location>
        <begin position="307"/>
        <end position="349"/>
    </location>
</feature>
<dbReference type="SMART" id="SM00247">
    <property type="entry name" value="XTALbg"/>
    <property type="match status" value="6"/>
</dbReference>
<feature type="compositionally biased region" description="Basic and acidic residues" evidence="3">
    <location>
        <begin position="445"/>
        <end position="475"/>
    </location>
</feature>
<dbReference type="STRING" id="244447.ENSCSEP00000032678"/>
<feature type="region of interest" description="Disordered" evidence="3">
    <location>
        <begin position="1"/>
        <end position="155"/>
    </location>
</feature>
<feature type="compositionally biased region" description="Basic and acidic residues" evidence="3">
    <location>
        <begin position="393"/>
        <end position="409"/>
    </location>
</feature>
<feature type="compositionally biased region" description="Polar residues" evidence="3">
    <location>
        <begin position="28"/>
        <end position="41"/>
    </location>
</feature>
<dbReference type="PROSITE" id="PS50231">
    <property type="entry name" value="RICIN_B_LECTIN"/>
    <property type="match status" value="1"/>
</dbReference>
<feature type="compositionally biased region" description="Polar residues" evidence="3">
    <location>
        <begin position="1082"/>
        <end position="1095"/>
    </location>
</feature>
<feature type="region of interest" description="Disordered" evidence="3">
    <location>
        <begin position="263"/>
        <end position="409"/>
    </location>
</feature>
<dbReference type="PANTHER" id="PTHR11818">
    <property type="entry name" value="BETA/GAMMA CRYSTALLIN"/>
    <property type="match status" value="1"/>
</dbReference>
<feature type="region of interest" description="Disordered" evidence="3">
    <location>
        <begin position="1480"/>
        <end position="1552"/>
    </location>
</feature>
<sequence length="2344" mass="257324">MSEIPEEQPSTGVLGRIGSWFSPWKGKSPTSPTENESPTSDQDLKTEGAKEIKEEESVGIQAGDQDWKKKKEEEKDHNSRLDLVGLPRDSFFCEEKDATQSAHRLHSALSCTERREGGSKEEEEELGWRKKRTGQGKKATEESSNGTSASGNLEKNASHLTRHSSYFKQGNAQLQAQTQAQTGKTLHVYLEETSSVIHCGKDHHFGQEVIRTKVTESLQVRCKAKSSLSVDLHHSSVGAESKRTNIKSEAGAQSYYNALVGVSEKSNKDSQSEPEPDREQTEEDTMGRKNAARRRHRKNSQGDGGQSPLSPTPDNTTGPSPEGKSPQSQARELYLNSSPNLTPQASPTGVENDAPCDKQLDNLQGSNSVTADTAAGEVDGGADMEDSDSIYMVERKTETPESKRRSIKVSRSEVKLFRKCVPLNPGQSPAEDNKQQHFTSGFTVAKKEEQEGVKKGKTEIDARLPTLTKKEEEPKPVVNKLADKIGLFERQGLVGAHKKTFQTPRSADVSPVRKVTDRLKAEYELPAQRSKSADRQATPSRSKPSSLVEEKSLSVKERIRNLTEASKSEAKAKTVSSPQLPQKTAMTGMSKRPVSSVAVAASHLKKLDSQDQLDAKEQIQTKEMSGTTLKPDGQDAESVKTDVSIPEVEPTDRETSKQGREKDKPTVSKFDNTDKRAVDPSEATDSVSPQSKGPSRTGSRSKRRKSREPASPNSENKAASQPEATAIKQEQVEDPVVTVSASGQPTDKVSLPSDNALENKSGKQADVEQKHSKKDKGISENHKTASGTAFTQKNSDRTVNRPEGLPEAYVDREEPNTARYNGATRAPIERESVISAQKEQEEKVESGSLVLTQEQSKQASKDSKEPSSPSSPTQSVKEGPSMERESPAEPPQKEKEPSVQSETESQKKKKRLPQHKDIEPDMAERKGGKKELKGGFKKANLGERKEREKTGQLPHGDKNTTKSETSVSDHSNTEKQPSVAKLDETNTEEVVLTADLERAKRNNLEQVPQAAPDNSLTSVDAPGQIQPDTTTHTHQENVSVLADPHTNEAQSWTERHNKGPRRAEAACQLETKPVEMCGTGTEPATASAKPQTDSVSVEKMESSLYDSHRGNGVTLFSSEPITEATATADEVSVKASNDSLPKMDNMENKVLSVEKVPVVSFPEAASTKGGKQDDGRSISSVKTEDKSSGGVKELASRTLDVPPSLSVSGILKATDCNKSFDSLPQKLPSFPNGDLLSQALIIKKDPANDYASQSPKTSSTPDTKKPSPDSSHRPALRKLHIPRGLSKDDTCKQQDAPSSWLDVDFPKHKLKVSEPRLTSAGSESNLLDNSGELDDQDFVEKIKKLCAPFSLPPRKHNYLRQPQPPFAMPAIKEDRFEKIFDPEEFQFGLRKKKQFSLDTSPSILAKLQGLDTKSGLKPARASLADRSMLLSCLDTKDKTSVQTEVDAKEEKKEKVKVKSRLEGSCVLSSLSSFSFTGMRNAAQTQAESSSSGEVSPSRTPHQSPPPLSQPPPTPSPTTSTPVKEIPSLSPREETQPAGAVANDSGASLPSFNDIKLPDYLEKYRHREPAIPAASTQDRVKVNIKVCENMTTLVSGGEADQAVKPPLSFPDAAPPCFPVIPPNINTTRPEQLKTLPQAIPATHERTPRGFHKRPGKMVLFEKAEFSGQAYEIYRDVSDATCLQLSPLISVKVIRGCWVLYEKPDFQGRCIALEEGGIELDNMWAEVDMETEPQNLPPMQIGSIRHAVWDYSLPHIDLFTEPEGHGRVTPYHDDAIETGSFGIPLSTASIQVHSGVWLVFSDPGFQGMLAVLETGVYRFPETWGFTAPFVGSLRPLKMGGFKVENPSEVRALVYEKPGFEGDFLEIDSEIFSFSESDVDESENLNFKSIGSLKILGGLWVGYSLPGFEGQQYILEEGEYLDFNDWGGAEHLLSLQPVLSDFMSPHIKMFSDKDFGNLGANIDLTVPVINMDDSDFGMKTRSIDVMSGVWVAFEEPGFCGESYILEKGLYGSPEDWGALQPRVGSVMPVMLDDFERAAKFKVQLFSDAGFQGSVLTLEDSVPSLQDSFSVASCKVVAGSWLVFDGEDFTGRMHVLEVGSYPDLRAVGCDEGSASIRSLQPVGFEFSLPSITLFERCGLRGKRVVLTDGSVNLQLSEGCSRVQSVLVEGGIWVLYEGINYLGEQILLRPGEILDWRSFSSWNKIGSARPLLQKQAHFRLRNRHSGLMMSVTGDLDDIKLLRIQEKEETDGLEQIWIYQHGFLHCKLLEECRLCPSGSVIMAGSRVGLNPPPDPQVHLWSITPEGFVRHFSTANLVLEVKGGKDYDKNQVILNSLDPKKPQQRWDVEIL</sequence>
<dbReference type="InterPro" id="IPR050252">
    <property type="entry name" value="Beta/Gamma-Crystallin"/>
</dbReference>
<dbReference type="GeneTree" id="ENSGT00940000155695"/>
<name>A0A3P8WZ38_CYNSE</name>
<feature type="compositionally biased region" description="Polar residues" evidence="3">
    <location>
        <begin position="962"/>
        <end position="976"/>
    </location>
</feature>
<feature type="region of interest" description="Disordered" evidence="3">
    <location>
        <begin position="520"/>
        <end position="1112"/>
    </location>
</feature>
<feature type="compositionally biased region" description="Basic and acidic residues" evidence="3">
    <location>
        <begin position="548"/>
        <end position="572"/>
    </location>
</feature>
<reference evidence="5" key="2">
    <citation type="submission" date="2025-08" db="UniProtKB">
        <authorList>
            <consortium name="Ensembl"/>
        </authorList>
    </citation>
    <scope>IDENTIFICATION</scope>
</reference>
<accession>A0A3P8WZ38</accession>
<feature type="compositionally biased region" description="Polar residues" evidence="3">
    <location>
        <begin position="142"/>
        <end position="155"/>
    </location>
</feature>